<dbReference type="Proteomes" id="UP000198852">
    <property type="component" value="Unassembled WGS sequence"/>
</dbReference>
<sequence>MGTEVWLTWIPAILALVAAGVAGWLLWSARKTAEETAQRADAVRRMAGAVEANADKTGRAATTATEQAERAWEQVKLTRSQLDDARQERQASTQAEQWEWAYALTTAARELVNSCHELIRVSLDTQVAPHYRQSADRHYRQAGQRWQDTMIKAIARTQPPLEMQQQVATFAEVHQRLHGHIGVLLRAVETNTLGEGDTLTKQIHGMRHELNNAHRNLQRIVSSNLSTPQQAPGQNGGYQVGGSPSNGAATNGAVTSGTAQTQLTQAPSVPQPDAEQTQLTQAVPPSAAQTGRTHQSGKLAPAEPSTQQLANRPART</sequence>
<reference evidence="4" key="1">
    <citation type="submission" date="2016-10" db="EMBL/GenBank/DDBJ databases">
        <authorList>
            <person name="Varghese N."/>
            <person name="Submissions S."/>
        </authorList>
    </citation>
    <scope>NUCLEOTIDE SEQUENCE [LARGE SCALE GENOMIC DNA]</scope>
    <source>
        <strain evidence="4">DSM 44771</strain>
    </source>
</reference>
<accession>A0A1I6RND5</accession>
<proteinExistence type="predicted"/>
<protein>
    <submittedName>
        <fullName evidence="3">Uncharacterized protein</fullName>
    </submittedName>
</protein>
<dbReference type="RefSeq" id="WP_245775785.1">
    <property type="nucleotide sequence ID" value="NZ_FOZX01000003.1"/>
</dbReference>
<organism evidence="3 4">
    <name type="scientific">Saccharopolyspora flava</name>
    <dbReference type="NCBI Taxonomy" id="95161"/>
    <lineage>
        <taxon>Bacteria</taxon>
        <taxon>Bacillati</taxon>
        <taxon>Actinomycetota</taxon>
        <taxon>Actinomycetes</taxon>
        <taxon>Pseudonocardiales</taxon>
        <taxon>Pseudonocardiaceae</taxon>
        <taxon>Saccharopolyspora</taxon>
    </lineage>
</organism>
<evidence type="ECO:0000256" key="1">
    <source>
        <dbReference type="SAM" id="MobiDB-lite"/>
    </source>
</evidence>
<keyword evidence="2" id="KW-0472">Membrane</keyword>
<keyword evidence="4" id="KW-1185">Reference proteome</keyword>
<feature type="transmembrane region" description="Helical" evidence="2">
    <location>
        <begin position="6"/>
        <end position="27"/>
    </location>
</feature>
<evidence type="ECO:0000313" key="4">
    <source>
        <dbReference type="Proteomes" id="UP000198852"/>
    </source>
</evidence>
<keyword evidence="2" id="KW-1133">Transmembrane helix</keyword>
<dbReference type="AlphaFoldDB" id="A0A1I6RND5"/>
<gene>
    <name evidence="3" type="ORF">SAMN05660874_02426</name>
</gene>
<feature type="compositionally biased region" description="Polar residues" evidence="1">
    <location>
        <begin position="242"/>
        <end position="296"/>
    </location>
</feature>
<evidence type="ECO:0000256" key="2">
    <source>
        <dbReference type="SAM" id="Phobius"/>
    </source>
</evidence>
<keyword evidence="2" id="KW-0812">Transmembrane</keyword>
<name>A0A1I6RND5_9PSEU</name>
<evidence type="ECO:0000313" key="3">
    <source>
        <dbReference type="EMBL" id="SFS66219.1"/>
    </source>
</evidence>
<feature type="region of interest" description="Disordered" evidence="1">
    <location>
        <begin position="226"/>
        <end position="316"/>
    </location>
</feature>
<dbReference type="EMBL" id="FOZX01000003">
    <property type="protein sequence ID" value="SFS66219.1"/>
    <property type="molecule type" value="Genomic_DNA"/>
</dbReference>